<name>A0A6A6VX47_9PEZI</name>
<dbReference type="OrthoDB" id="5395789at2759"/>
<dbReference type="Proteomes" id="UP000799437">
    <property type="component" value="Unassembled WGS sequence"/>
</dbReference>
<sequence>MEFVPKTPVQHATNELPLTPPVTPSGPYGIELENDVASNDSSSELSSIDQELLALADEVVDLTDDEFLTYSEDATEMAEDLESECESNHDADLYISVPYVHTALLPAGGPLNFPHIVDHTTGFTEENAPQGIRLPDGVATLLFNFNRNILELFLDLSVKEFNFVRTENHDFLYDLVVARKDRDVRVGFVRTIPLPFQGHVTNMLEWDAQIRAKILPSGVWLAKYATRYAISDEVFGDYEGDDIGYGTEQLVQASKVHEIARQMATSMIVRKLWVASEGVEIKVNLS</sequence>
<proteinExistence type="predicted"/>
<keyword evidence="3" id="KW-1185">Reference proteome</keyword>
<reference evidence="2" key="1">
    <citation type="journal article" date="2020" name="Stud. Mycol.">
        <title>101 Dothideomycetes genomes: a test case for predicting lifestyles and emergence of pathogens.</title>
        <authorList>
            <person name="Haridas S."/>
            <person name="Albert R."/>
            <person name="Binder M."/>
            <person name="Bloem J."/>
            <person name="Labutti K."/>
            <person name="Salamov A."/>
            <person name="Andreopoulos B."/>
            <person name="Baker S."/>
            <person name="Barry K."/>
            <person name="Bills G."/>
            <person name="Bluhm B."/>
            <person name="Cannon C."/>
            <person name="Castanera R."/>
            <person name="Culley D."/>
            <person name="Daum C."/>
            <person name="Ezra D."/>
            <person name="Gonzalez J."/>
            <person name="Henrissat B."/>
            <person name="Kuo A."/>
            <person name="Liang C."/>
            <person name="Lipzen A."/>
            <person name="Lutzoni F."/>
            <person name="Magnuson J."/>
            <person name="Mondo S."/>
            <person name="Nolan M."/>
            <person name="Ohm R."/>
            <person name="Pangilinan J."/>
            <person name="Park H.-J."/>
            <person name="Ramirez L."/>
            <person name="Alfaro M."/>
            <person name="Sun H."/>
            <person name="Tritt A."/>
            <person name="Yoshinaga Y."/>
            <person name="Zwiers L.-H."/>
            <person name="Turgeon B."/>
            <person name="Goodwin S."/>
            <person name="Spatafora J."/>
            <person name="Crous P."/>
            <person name="Grigoriev I."/>
        </authorList>
    </citation>
    <scope>NUCLEOTIDE SEQUENCE</scope>
    <source>
        <strain evidence="2">CBS 121739</strain>
    </source>
</reference>
<dbReference type="EMBL" id="ML996583">
    <property type="protein sequence ID" value="KAF2753821.1"/>
    <property type="molecule type" value="Genomic_DNA"/>
</dbReference>
<protein>
    <submittedName>
        <fullName evidence="2">Uncharacterized protein</fullName>
    </submittedName>
</protein>
<gene>
    <name evidence="2" type="ORF">EJ05DRAFT_172674</name>
</gene>
<dbReference type="GeneID" id="54480579"/>
<accession>A0A6A6VX47</accession>
<evidence type="ECO:0000313" key="2">
    <source>
        <dbReference type="EMBL" id="KAF2753821.1"/>
    </source>
</evidence>
<evidence type="ECO:0000256" key="1">
    <source>
        <dbReference type="SAM" id="MobiDB-lite"/>
    </source>
</evidence>
<dbReference type="RefSeq" id="XP_033596272.1">
    <property type="nucleotide sequence ID" value="XM_033739525.1"/>
</dbReference>
<feature type="region of interest" description="Disordered" evidence="1">
    <location>
        <begin position="1"/>
        <end position="27"/>
    </location>
</feature>
<evidence type="ECO:0000313" key="3">
    <source>
        <dbReference type="Proteomes" id="UP000799437"/>
    </source>
</evidence>
<dbReference type="AlphaFoldDB" id="A0A6A6VX47"/>
<organism evidence="2 3">
    <name type="scientific">Pseudovirgaria hyperparasitica</name>
    <dbReference type="NCBI Taxonomy" id="470096"/>
    <lineage>
        <taxon>Eukaryota</taxon>
        <taxon>Fungi</taxon>
        <taxon>Dikarya</taxon>
        <taxon>Ascomycota</taxon>
        <taxon>Pezizomycotina</taxon>
        <taxon>Dothideomycetes</taxon>
        <taxon>Dothideomycetes incertae sedis</taxon>
        <taxon>Acrospermales</taxon>
        <taxon>Acrospermaceae</taxon>
        <taxon>Pseudovirgaria</taxon>
    </lineage>
</organism>